<accession>A0ABQ5HU14</accession>
<organism evidence="2 3">
    <name type="scientific">Tanacetum coccineum</name>
    <dbReference type="NCBI Taxonomy" id="301880"/>
    <lineage>
        <taxon>Eukaryota</taxon>
        <taxon>Viridiplantae</taxon>
        <taxon>Streptophyta</taxon>
        <taxon>Embryophyta</taxon>
        <taxon>Tracheophyta</taxon>
        <taxon>Spermatophyta</taxon>
        <taxon>Magnoliopsida</taxon>
        <taxon>eudicotyledons</taxon>
        <taxon>Gunneridae</taxon>
        <taxon>Pentapetalae</taxon>
        <taxon>asterids</taxon>
        <taxon>campanulids</taxon>
        <taxon>Asterales</taxon>
        <taxon>Asteraceae</taxon>
        <taxon>Asteroideae</taxon>
        <taxon>Anthemideae</taxon>
        <taxon>Anthemidinae</taxon>
        <taxon>Tanacetum</taxon>
    </lineage>
</organism>
<evidence type="ECO:0000259" key="1">
    <source>
        <dbReference type="Pfam" id="PF24626"/>
    </source>
</evidence>
<dbReference type="EMBL" id="BQNB010020002">
    <property type="protein sequence ID" value="GJT91269.1"/>
    <property type="molecule type" value="Genomic_DNA"/>
</dbReference>
<dbReference type="PANTHER" id="PTHR46148:SF59">
    <property type="entry name" value="NUCLEOTIDYLTRANSFERASE, RIBONUCLEASE H"/>
    <property type="match status" value="1"/>
</dbReference>
<protein>
    <recommendedName>
        <fullName evidence="1">Tf2-1-like SH3-like domain-containing protein</fullName>
    </recommendedName>
</protein>
<dbReference type="Pfam" id="PF24626">
    <property type="entry name" value="SH3_Tf2-1"/>
    <property type="match status" value="1"/>
</dbReference>
<dbReference type="PANTHER" id="PTHR46148">
    <property type="entry name" value="CHROMO DOMAIN-CONTAINING PROTEIN"/>
    <property type="match status" value="1"/>
</dbReference>
<reference evidence="2" key="2">
    <citation type="submission" date="2022-01" db="EMBL/GenBank/DDBJ databases">
        <authorList>
            <person name="Yamashiro T."/>
            <person name="Shiraishi A."/>
            <person name="Satake H."/>
            <person name="Nakayama K."/>
        </authorList>
    </citation>
    <scope>NUCLEOTIDE SEQUENCE</scope>
</reference>
<reference evidence="2" key="1">
    <citation type="journal article" date="2022" name="Int. J. Mol. Sci.">
        <title>Draft Genome of Tanacetum Coccineum: Genomic Comparison of Closely Related Tanacetum-Family Plants.</title>
        <authorList>
            <person name="Yamashiro T."/>
            <person name="Shiraishi A."/>
            <person name="Nakayama K."/>
            <person name="Satake H."/>
        </authorList>
    </citation>
    <scope>NUCLEOTIDE SEQUENCE</scope>
</reference>
<evidence type="ECO:0000313" key="3">
    <source>
        <dbReference type="Proteomes" id="UP001151760"/>
    </source>
</evidence>
<dbReference type="Proteomes" id="UP001151760">
    <property type="component" value="Unassembled WGS sequence"/>
</dbReference>
<comment type="caution">
    <text evidence="2">The sequence shown here is derived from an EMBL/GenBank/DDBJ whole genome shotgun (WGS) entry which is preliminary data.</text>
</comment>
<keyword evidence="3" id="KW-1185">Reference proteome</keyword>
<name>A0ABQ5HU14_9ASTR</name>
<proteinExistence type="predicted"/>
<sequence length="146" mass="16750">MRPRRLLRLLSDFDYKIWYHPGKANIAIHKAQVESLKTENVKDENLHGMDKELRLVLIELPALGAGIIAKVGTVAYRLELPEKLSRVHSTFHVSNLKKCLADKPLAILLDEIQVDDKLHFIEEPVKIMDREVKSLKQSHILIVKVC</sequence>
<evidence type="ECO:0000313" key="2">
    <source>
        <dbReference type="EMBL" id="GJT91269.1"/>
    </source>
</evidence>
<gene>
    <name evidence="2" type="ORF">Tco_1080114</name>
</gene>
<feature type="domain" description="Tf2-1-like SH3-like" evidence="1">
    <location>
        <begin position="67"/>
        <end position="99"/>
    </location>
</feature>
<dbReference type="InterPro" id="IPR056924">
    <property type="entry name" value="SH3_Tf2-1"/>
</dbReference>